<dbReference type="Proteomes" id="UP000192578">
    <property type="component" value="Unassembled WGS sequence"/>
</dbReference>
<accession>A0A1W0WZZ9</accession>
<keyword evidence="2 5" id="KW-0812">Transmembrane</keyword>
<evidence type="ECO:0008006" key="8">
    <source>
        <dbReference type="Google" id="ProtNLM"/>
    </source>
</evidence>
<dbReference type="EMBL" id="MTYJ01000027">
    <property type="protein sequence ID" value="OQV20794.1"/>
    <property type="molecule type" value="Genomic_DNA"/>
</dbReference>
<dbReference type="GO" id="GO:0050909">
    <property type="term" value="P:sensory perception of taste"/>
    <property type="evidence" value="ECO:0007669"/>
    <property type="project" value="InterPro"/>
</dbReference>
<name>A0A1W0WZZ9_HYPEX</name>
<keyword evidence="7" id="KW-1185">Reference proteome</keyword>
<keyword evidence="3 5" id="KW-1133">Transmembrane helix</keyword>
<evidence type="ECO:0000313" key="7">
    <source>
        <dbReference type="Proteomes" id="UP000192578"/>
    </source>
</evidence>
<feature type="transmembrane region" description="Helical" evidence="5">
    <location>
        <begin position="224"/>
        <end position="243"/>
    </location>
</feature>
<feature type="transmembrane region" description="Helical" evidence="5">
    <location>
        <begin position="155"/>
        <end position="178"/>
    </location>
</feature>
<dbReference type="AlphaFoldDB" id="A0A1W0WZZ9"/>
<feature type="transmembrane region" description="Helical" evidence="5">
    <location>
        <begin position="305"/>
        <end position="328"/>
    </location>
</feature>
<sequence>MVVKHDLSFSKEVLSVISLKKSNIQQVFSWQSFVLNIFGLWYRSPADAPKGCTLQRVRHFIYLILIIPATPISLYLVVRSLAALSGDQAVADKEERPVVRALALLPNIAIAIRAICVILFLSAGHIDLRGLICELEILVGSTIPKEKLLRHLSRWTIFNTVVVIYCVGSFFPVCVLNGFHMTESLELATNGSVMLKPFTLEIPVWAYVMLEAMFSWFPYVLSQLVLLCMVTSCLMVFDCFTALNNSLTALEAKMPGVAGKERQLEAELNWTGSCIELDLMTSEVETLMNARAGLFHFIERLNHNLGFVILFSYLSDVVSTAGMLTVLVTHEEQSSVSFPAKLLGTIVFISYATVLYIPMVLATESAGHTNLILYRITMEGYALIKAQVGNGLGNVLADFRLLITMFPVHLSAARIFHIDRNFIVASFSLLFTFAILLEELLGQMSVKALIEQASNTSSLLEAMLGNSTNVSVTSHGGTDGL</sequence>
<protein>
    <recommendedName>
        <fullName evidence="8">Gustatory receptor</fullName>
    </recommendedName>
</protein>
<dbReference type="Pfam" id="PF08395">
    <property type="entry name" value="7tm_7"/>
    <property type="match status" value="1"/>
</dbReference>
<feature type="transmembrane region" description="Helical" evidence="5">
    <location>
        <begin position="98"/>
        <end position="121"/>
    </location>
</feature>
<keyword evidence="4 5" id="KW-0472">Membrane</keyword>
<evidence type="ECO:0000256" key="3">
    <source>
        <dbReference type="ARBA" id="ARBA00022989"/>
    </source>
</evidence>
<feature type="transmembrane region" description="Helical" evidence="5">
    <location>
        <begin position="60"/>
        <end position="78"/>
    </location>
</feature>
<comment type="subcellular location">
    <subcellularLocation>
        <location evidence="1">Membrane</location>
        <topology evidence="1">Multi-pass membrane protein</topology>
    </subcellularLocation>
</comment>
<feature type="transmembrane region" description="Helical" evidence="5">
    <location>
        <begin position="422"/>
        <end position="441"/>
    </location>
</feature>
<proteinExistence type="predicted"/>
<evidence type="ECO:0000256" key="4">
    <source>
        <dbReference type="ARBA" id="ARBA00023136"/>
    </source>
</evidence>
<dbReference type="InterPro" id="IPR013604">
    <property type="entry name" value="7TM_chemorcpt"/>
</dbReference>
<organism evidence="6 7">
    <name type="scientific">Hypsibius exemplaris</name>
    <name type="common">Freshwater tardigrade</name>
    <dbReference type="NCBI Taxonomy" id="2072580"/>
    <lineage>
        <taxon>Eukaryota</taxon>
        <taxon>Metazoa</taxon>
        <taxon>Ecdysozoa</taxon>
        <taxon>Tardigrada</taxon>
        <taxon>Eutardigrada</taxon>
        <taxon>Parachela</taxon>
        <taxon>Hypsibioidea</taxon>
        <taxon>Hypsibiidae</taxon>
        <taxon>Hypsibius</taxon>
    </lineage>
</organism>
<feature type="transmembrane region" description="Helical" evidence="5">
    <location>
        <begin position="340"/>
        <end position="361"/>
    </location>
</feature>
<evidence type="ECO:0000256" key="1">
    <source>
        <dbReference type="ARBA" id="ARBA00004141"/>
    </source>
</evidence>
<dbReference type="GO" id="GO:0016020">
    <property type="term" value="C:membrane"/>
    <property type="evidence" value="ECO:0007669"/>
    <property type="project" value="UniProtKB-SubCell"/>
</dbReference>
<gene>
    <name evidence="6" type="ORF">BV898_05140</name>
</gene>
<dbReference type="OrthoDB" id="10063230at2759"/>
<evidence type="ECO:0000256" key="2">
    <source>
        <dbReference type="ARBA" id="ARBA00022692"/>
    </source>
</evidence>
<reference evidence="7" key="1">
    <citation type="submission" date="2017-01" db="EMBL/GenBank/DDBJ databases">
        <title>Comparative genomics of anhydrobiosis in the tardigrade Hypsibius dujardini.</title>
        <authorList>
            <person name="Yoshida Y."/>
            <person name="Koutsovoulos G."/>
            <person name="Laetsch D."/>
            <person name="Stevens L."/>
            <person name="Kumar S."/>
            <person name="Horikawa D."/>
            <person name="Ishino K."/>
            <person name="Komine S."/>
            <person name="Tomita M."/>
            <person name="Blaxter M."/>
            <person name="Arakawa K."/>
        </authorList>
    </citation>
    <scope>NUCLEOTIDE SEQUENCE [LARGE SCALE GENOMIC DNA]</scope>
    <source>
        <strain evidence="7">Z151</strain>
    </source>
</reference>
<evidence type="ECO:0000313" key="6">
    <source>
        <dbReference type="EMBL" id="OQV20794.1"/>
    </source>
</evidence>
<evidence type="ECO:0000256" key="5">
    <source>
        <dbReference type="SAM" id="Phobius"/>
    </source>
</evidence>
<comment type="caution">
    <text evidence="6">The sequence shown here is derived from an EMBL/GenBank/DDBJ whole genome shotgun (WGS) entry which is preliminary data.</text>
</comment>